<dbReference type="AlphaFoldDB" id="A0AAQ3PIZ4"/>
<evidence type="ECO:0000313" key="4">
    <source>
        <dbReference type="EMBL" id="WVZ50885.1"/>
    </source>
</evidence>
<proteinExistence type="inferred from homology"/>
<dbReference type="InterPro" id="IPR018289">
    <property type="entry name" value="MULE_transposase_dom"/>
</dbReference>
<keyword evidence="5" id="KW-1185">Reference proteome</keyword>
<comment type="function">
    <text evidence="1">Putative transcription activator involved in regulating light control of development.</text>
</comment>
<feature type="domain" description="MULE transposase" evidence="3">
    <location>
        <begin position="274"/>
        <end position="365"/>
    </location>
</feature>
<sequence>MEAGAHTPNVHAHANGGGAGTCLANAVKDDNVATALLEHAPGLSCYPFMEPSLFNFNFTKQRGVPGITSFKDLVLQASTGVLHYEDISMSEDASAGVDTVVPVNAGDDSDCNGDAAIGTGGTIPVSENGETKGIGEIANNGSADFTQLNQENVAQPWPKWVQTSVYSTRLRNNCPAMIRLHRTENYGEPHYGSMIGPTGEAPWSQNSVSNLCKRIAKEQRADDVRKTLQVFKDLKKQDPGFKFCVDYDRKNKIKTLMWCGGKSTSQYSCFGDAITFDTTYCTNIYKMPFGLFVGVNNHFQSIIFAGVLMTDETSESFEWVFSNFAELMGGKKPQTVLTDQCQAMGIAIAKCWCGTAHLWCRWHVLRTTQEELGPIFNVGTPFYNQFHKIINDMLTIDEFEVAWDQMLDDYDLRDNGFMQRTYNKRHRWAKPYNNGTYCAGMTSTQRSESANHMLKNHVPRNFSMNKFVMNYNNLLLTRYKAEAEEEHRTKQNVFVHERAWPIEIHALQVYTNASYMLFRKQVDKSTRYHVSATDDPTIFLAVHDKAKRREKYARVEFKVMLKIGTSRIPDCHIMDRWTKVARENVPEDINYYKVDSVPTQTLTYRRRLLAANAARIVTEGDHDAETFEIATKHMHRAFLEIADYMKLKGPCEQNGYLSQTDGNCSQGDTGTDTDWDTCGNTYGAVGVSAGFSDSELFRLRPPEVNTREESMASKHPSNLTAGDDIINKKAQETGKESMASKYPSNLTAGDDIINEKAREE</sequence>
<evidence type="ECO:0000256" key="2">
    <source>
        <dbReference type="SAM" id="MobiDB-lite"/>
    </source>
</evidence>
<feature type="region of interest" description="Disordered" evidence="2">
    <location>
        <begin position="704"/>
        <end position="760"/>
    </location>
</feature>
<dbReference type="GO" id="GO:0006355">
    <property type="term" value="P:regulation of DNA-templated transcription"/>
    <property type="evidence" value="ECO:0007669"/>
    <property type="project" value="UniProtKB-UniRule"/>
</dbReference>
<dbReference type="PANTHER" id="PTHR31669:SF307">
    <property type="entry name" value="PROTEIN FAR1-RELATED SEQUENCE"/>
    <property type="match status" value="1"/>
</dbReference>
<keyword evidence="1" id="KW-0863">Zinc-finger</keyword>
<keyword evidence="1" id="KW-0479">Metal-binding</keyword>
<organism evidence="4 5">
    <name type="scientific">Paspalum notatum var. saurae</name>
    <dbReference type="NCBI Taxonomy" id="547442"/>
    <lineage>
        <taxon>Eukaryota</taxon>
        <taxon>Viridiplantae</taxon>
        <taxon>Streptophyta</taxon>
        <taxon>Embryophyta</taxon>
        <taxon>Tracheophyta</taxon>
        <taxon>Spermatophyta</taxon>
        <taxon>Magnoliopsida</taxon>
        <taxon>Liliopsida</taxon>
        <taxon>Poales</taxon>
        <taxon>Poaceae</taxon>
        <taxon>PACMAD clade</taxon>
        <taxon>Panicoideae</taxon>
        <taxon>Andropogonodae</taxon>
        <taxon>Paspaleae</taxon>
        <taxon>Paspalinae</taxon>
        <taxon>Paspalum</taxon>
    </lineage>
</organism>
<dbReference type="GO" id="GO:0008270">
    <property type="term" value="F:zinc ion binding"/>
    <property type="evidence" value="ECO:0007669"/>
    <property type="project" value="UniProtKB-UniRule"/>
</dbReference>
<reference evidence="4 5" key="1">
    <citation type="submission" date="2024-02" db="EMBL/GenBank/DDBJ databases">
        <title>High-quality chromosome-scale genome assembly of Pensacola bahiagrass (Paspalum notatum Flugge var. saurae).</title>
        <authorList>
            <person name="Vega J.M."/>
            <person name="Podio M."/>
            <person name="Orjuela J."/>
            <person name="Siena L.A."/>
            <person name="Pessino S.C."/>
            <person name="Combes M.C."/>
            <person name="Mariac C."/>
            <person name="Albertini E."/>
            <person name="Pupilli F."/>
            <person name="Ortiz J.P.A."/>
            <person name="Leblanc O."/>
        </authorList>
    </citation>
    <scope>NUCLEOTIDE SEQUENCE [LARGE SCALE GENOMIC DNA]</scope>
    <source>
        <strain evidence="4">R1</strain>
        <tissue evidence="4">Leaf</tissue>
    </source>
</reference>
<evidence type="ECO:0000313" key="5">
    <source>
        <dbReference type="Proteomes" id="UP001341281"/>
    </source>
</evidence>
<dbReference type="Proteomes" id="UP001341281">
    <property type="component" value="Chromosome 01"/>
</dbReference>
<accession>A0AAQ3PIZ4</accession>
<dbReference type="Pfam" id="PF10551">
    <property type="entry name" value="MULE"/>
    <property type="match status" value="1"/>
</dbReference>
<comment type="similarity">
    <text evidence="1">Belongs to the FHY3/FAR1 family.</text>
</comment>
<protein>
    <recommendedName>
        <fullName evidence="1">Protein FAR1-RELATED SEQUENCE</fullName>
    </recommendedName>
</protein>
<dbReference type="InterPro" id="IPR031052">
    <property type="entry name" value="FHY3/FAR1"/>
</dbReference>
<name>A0AAQ3PIZ4_PASNO</name>
<feature type="compositionally biased region" description="Basic and acidic residues" evidence="2">
    <location>
        <begin position="725"/>
        <end position="735"/>
    </location>
</feature>
<dbReference type="EMBL" id="CP144745">
    <property type="protein sequence ID" value="WVZ50885.1"/>
    <property type="molecule type" value="Genomic_DNA"/>
</dbReference>
<comment type="subcellular location">
    <subcellularLocation>
        <location evidence="1">Nucleus</location>
    </subcellularLocation>
</comment>
<gene>
    <name evidence="4" type="ORF">U9M48_002092</name>
</gene>
<evidence type="ECO:0000256" key="1">
    <source>
        <dbReference type="RuleBase" id="RU367018"/>
    </source>
</evidence>
<dbReference type="GO" id="GO:0005634">
    <property type="term" value="C:nucleus"/>
    <property type="evidence" value="ECO:0007669"/>
    <property type="project" value="UniProtKB-SubCell"/>
</dbReference>
<keyword evidence="1" id="KW-0862">Zinc</keyword>
<evidence type="ECO:0000259" key="3">
    <source>
        <dbReference type="Pfam" id="PF10551"/>
    </source>
</evidence>
<dbReference type="PANTHER" id="PTHR31669">
    <property type="entry name" value="PROTEIN FAR1-RELATED SEQUENCE 10-RELATED"/>
    <property type="match status" value="1"/>
</dbReference>
<keyword evidence="1" id="KW-0539">Nucleus</keyword>